<dbReference type="AlphaFoldDB" id="A0A9P7HTA4"/>
<reference evidence="6" key="1">
    <citation type="journal article" date="2020" name="bioRxiv">
        <title>Historical genomics reveals the evolutionary mechanisms behind multiple outbreaks of the host-specific coffee wilt pathogen Fusarium xylarioides.</title>
        <authorList>
            <person name="Peck D."/>
            <person name="Nowell R.W."/>
            <person name="Flood J."/>
            <person name="Ryan M.J."/>
            <person name="Barraclough T.G."/>
        </authorList>
    </citation>
    <scope>NUCLEOTIDE SEQUENCE</scope>
    <source>
        <strain evidence="6">IMI 127659i</strain>
    </source>
</reference>
<sequence length="413" mass="46610">MTRRTKEFDRSRFNEEILGGLLPDAHPHMQSQSTEFKRNKFLIDNLMTSKFLNEVESHHIYACISNMVKLWRTKMEIGQCRPFRADSDIFNGTLDAAFASTFGLDEKDSSTSKQLDLLLLKADSIELPANVKNAVIFPKAPLPQDFEAILTLTDLNHITIKFPLPRLAFWVISKTKRFDRALRLKEDLIERGITTAKERLQTGQKTKVSAIDDILYHEQKAAEKEHRPPNYYSRHICDEIFAFIIAGHDTTAATMSWGVKYLSDSTEAQTRLRGELYRAYSQAVSEKRQPSAAEITGTPIAYLDACLEEIIRVSVVGGGVVREALVDTQLLGFSIPKGTEVFCVPNGPGIFTPPIEVAEEQRNRTARHDSGRSGGSEKTKVAVSGYMIHGQALRCRLDWDRELVLDGRWHILS</sequence>
<evidence type="ECO:0000313" key="6">
    <source>
        <dbReference type="EMBL" id="KAG5766142.1"/>
    </source>
</evidence>
<evidence type="ECO:0000256" key="2">
    <source>
        <dbReference type="ARBA" id="ARBA00010617"/>
    </source>
</evidence>
<comment type="caution">
    <text evidence="6">The sequence shown here is derived from an EMBL/GenBank/DDBJ whole genome shotgun (WGS) entry which is preliminary data.</text>
</comment>
<reference evidence="6" key="2">
    <citation type="submission" date="2020-10" db="EMBL/GenBank/DDBJ databases">
        <authorList>
            <person name="Peck L.D."/>
            <person name="Nowell R.W."/>
            <person name="Flood J."/>
            <person name="Ryan M.J."/>
            <person name="Barraclough T.G."/>
        </authorList>
    </citation>
    <scope>NUCLEOTIDE SEQUENCE</scope>
    <source>
        <strain evidence="6">IMI 127659i</strain>
    </source>
</reference>
<dbReference type="OrthoDB" id="1470350at2759"/>
<comment type="similarity">
    <text evidence="2">Belongs to the cytochrome P450 family.</text>
</comment>
<keyword evidence="3" id="KW-0349">Heme</keyword>
<dbReference type="GO" id="GO:0016705">
    <property type="term" value="F:oxidoreductase activity, acting on paired donors, with incorporation or reduction of molecular oxygen"/>
    <property type="evidence" value="ECO:0007669"/>
    <property type="project" value="InterPro"/>
</dbReference>
<dbReference type="SUPFAM" id="SSF48264">
    <property type="entry name" value="Cytochrome P450"/>
    <property type="match status" value="1"/>
</dbReference>
<keyword evidence="5" id="KW-0408">Iron</keyword>
<gene>
    <name evidence="6" type="ORF">H9Q72_005801</name>
</gene>
<dbReference type="EMBL" id="JADFTT010000170">
    <property type="protein sequence ID" value="KAG5766142.1"/>
    <property type="molecule type" value="Genomic_DNA"/>
</dbReference>
<dbReference type="GO" id="GO:0004497">
    <property type="term" value="F:monooxygenase activity"/>
    <property type="evidence" value="ECO:0007669"/>
    <property type="project" value="InterPro"/>
</dbReference>
<accession>A0A9P7HTA4</accession>
<protein>
    <recommendedName>
        <fullName evidence="8">Cytochrome P450</fullName>
    </recommendedName>
</protein>
<evidence type="ECO:0000256" key="5">
    <source>
        <dbReference type="ARBA" id="ARBA00023004"/>
    </source>
</evidence>
<evidence type="ECO:0000313" key="7">
    <source>
        <dbReference type="Proteomes" id="UP000750502"/>
    </source>
</evidence>
<evidence type="ECO:0000256" key="4">
    <source>
        <dbReference type="ARBA" id="ARBA00022723"/>
    </source>
</evidence>
<dbReference type="GO" id="GO:0005506">
    <property type="term" value="F:iron ion binding"/>
    <property type="evidence" value="ECO:0007669"/>
    <property type="project" value="InterPro"/>
</dbReference>
<evidence type="ECO:0008006" key="8">
    <source>
        <dbReference type="Google" id="ProtNLM"/>
    </source>
</evidence>
<dbReference type="Gene3D" id="1.10.630.10">
    <property type="entry name" value="Cytochrome P450"/>
    <property type="match status" value="1"/>
</dbReference>
<organism evidence="6 7">
    <name type="scientific">Fusarium xylarioides</name>
    <dbReference type="NCBI Taxonomy" id="221167"/>
    <lineage>
        <taxon>Eukaryota</taxon>
        <taxon>Fungi</taxon>
        <taxon>Dikarya</taxon>
        <taxon>Ascomycota</taxon>
        <taxon>Pezizomycotina</taxon>
        <taxon>Sordariomycetes</taxon>
        <taxon>Hypocreomycetidae</taxon>
        <taxon>Hypocreales</taxon>
        <taxon>Nectriaceae</taxon>
        <taxon>Fusarium</taxon>
        <taxon>Fusarium fujikuroi species complex</taxon>
    </lineage>
</organism>
<dbReference type="InterPro" id="IPR001128">
    <property type="entry name" value="Cyt_P450"/>
</dbReference>
<dbReference type="Proteomes" id="UP000750502">
    <property type="component" value="Unassembled WGS sequence"/>
</dbReference>
<dbReference type="InterPro" id="IPR036396">
    <property type="entry name" value="Cyt_P450_sf"/>
</dbReference>
<dbReference type="InterPro" id="IPR050121">
    <property type="entry name" value="Cytochrome_P450_monoxygenase"/>
</dbReference>
<proteinExistence type="inferred from homology"/>
<dbReference type="GO" id="GO:0020037">
    <property type="term" value="F:heme binding"/>
    <property type="evidence" value="ECO:0007669"/>
    <property type="project" value="InterPro"/>
</dbReference>
<keyword evidence="7" id="KW-1185">Reference proteome</keyword>
<dbReference type="PANTHER" id="PTHR24305:SF232">
    <property type="entry name" value="P450, PUTATIVE (EUROFUNG)-RELATED"/>
    <property type="match status" value="1"/>
</dbReference>
<dbReference type="Pfam" id="PF00067">
    <property type="entry name" value="p450"/>
    <property type="match status" value="1"/>
</dbReference>
<comment type="cofactor">
    <cofactor evidence="1">
        <name>heme</name>
        <dbReference type="ChEBI" id="CHEBI:30413"/>
    </cofactor>
</comment>
<evidence type="ECO:0000256" key="1">
    <source>
        <dbReference type="ARBA" id="ARBA00001971"/>
    </source>
</evidence>
<evidence type="ECO:0000256" key="3">
    <source>
        <dbReference type="ARBA" id="ARBA00022617"/>
    </source>
</evidence>
<dbReference type="PANTHER" id="PTHR24305">
    <property type="entry name" value="CYTOCHROME P450"/>
    <property type="match status" value="1"/>
</dbReference>
<keyword evidence="4" id="KW-0479">Metal-binding</keyword>
<name>A0A9P7HTA4_9HYPO</name>